<dbReference type="STRING" id="1029756.W911_15185"/>
<keyword evidence="2" id="KW-1133">Transmembrane helix</keyword>
<keyword evidence="4" id="KW-1185">Reference proteome</keyword>
<reference evidence="3 4" key="1">
    <citation type="journal article" date="2014" name="Genome Announc.">
        <title>Complete Genome Sequence of Hyphomicrobium nitrativorans Strain NL23, a Denitrifying Bacterium Isolated from Biofilm of a Methanol-Fed Denitrification System Treating Seawater at the Montreal Biodome.</title>
        <authorList>
            <person name="Martineau C."/>
            <person name="Villeneuve C."/>
            <person name="Mauffrey F."/>
            <person name="Villemur R."/>
        </authorList>
    </citation>
    <scope>NUCLEOTIDE SEQUENCE [LARGE SCALE GENOMIC DNA]</scope>
    <source>
        <strain evidence="3">NL23</strain>
    </source>
</reference>
<name>V5SG03_9HYPH</name>
<dbReference type="AlphaFoldDB" id="V5SG03"/>
<accession>V5SG03</accession>
<sequence length="158" mass="16806">MFLPTEYAIYEPVLLAAAVVFVIGLIGNILSFSSRFGNALITAILFAIIFGALFYTTQADVRAPQPQFLPAEHAWLEYVLFGAAIVFVVDLIGNALSFSSRFINALVTAIVFAAIFGGLTYVADREGVEIPTVQEIAPELTTPSAAPEQPAAPSPATP</sequence>
<proteinExistence type="predicted"/>
<feature type="transmembrane region" description="Helical" evidence="2">
    <location>
        <begin position="103"/>
        <end position="123"/>
    </location>
</feature>
<dbReference type="RefSeq" id="WP_023788343.1">
    <property type="nucleotide sequence ID" value="NC_022997.1"/>
</dbReference>
<keyword evidence="2" id="KW-0472">Membrane</keyword>
<protein>
    <submittedName>
        <fullName evidence="3">Uncharacterized protein</fullName>
    </submittedName>
</protein>
<feature type="transmembrane region" description="Helical" evidence="2">
    <location>
        <begin position="12"/>
        <end position="30"/>
    </location>
</feature>
<keyword evidence="2" id="KW-0812">Transmembrane</keyword>
<dbReference type="PATRIC" id="fig|1029756.8.peg.3165"/>
<feature type="transmembrane region" description="Helical" evidence="2">
    <location>
        <begin position="37"/>
        <end position="55"/>
    </location>
</feature>
<gene>
    <name evidence="3" type="ORF">W911_15185</name>
</gene>
<evidence type="ECO:0000313" key="4">
    <source>
        <dbReference type="Proteomes" id="UP000018542"/>
    </source>
</evidence>
<evidence type="ECO:0000256" key="1">
    <source>
        <dbReference type="SAM" id="MobiDB-lite"/>
    </source>
</evidence>
<organism evidence="3 4">
    <name type="scientific">Hyphomicrobium nitrativorans NL23</name>
    <dbReference type="NCBI Taxonomy" id="1029756"/>
    <lineage>
        <taxon>Bacteria</taxon>
        <taxon>Pseudomonadati</taxon>
        <taxon>Pseudomonadota</taxon>
        <taxon>Alphaproteobacteria</taxon>
        <taxon>Hyphomicrobiales</taxon>
        <taxon>Hyphomicrobiaceae</taxon>
        <taxon>Hyphomicrobium</taxon>
    </lineage>
</organism>
<evidence type="ECO:0000313" key="3">
    <source>
        <dbReference type="EMBL" id="AHB49432.1"/>
    </source>
</evidence>
<dbReference type="EMBL" id="CP006912">
    <property type="protein sequence ID" value="AHB49432.1"/>
    <property type="molecule type" value="Genomic_DNA"/>
</dbReference>
<dbReference type="Proteomes" id="UP000018542">
    <property type="component" value="Chromosome"/>
</dbReference>
<dbReference type="KEGG" id="hni:W911_15185"/>
<feature type="region of interest" description="Disordered" evidence="1">
    <location>
        <begin position="139"/>
        <end position="158"/>
    </location>
</feature>
<evidence type="ECO:0000256" key="2">
    <source>
        <dbReference type="SAM" id="Phobius"/>
    </source>
</evidence>
<feature type="transmembrane region" description="Helical" evidence="2">
    <location>
        <begin position="75"/>
        <end position="96"/>
    </location>
</feature>
<dbReference type="HOGENOM" id="CLU_1667027_0_0_5"/>